<comment type="similarity">
    <text evidence="2">Belongs to the nicotinamide ribonucleoside (NR) uptake permease (TC 4.B.1) family.</text>
</comment>
<dbReference type="Pfam" id="PF04973">
    <property type="entry name" value="NMN_transporter"/>
    <property type="match status" value="1"/>
</dbReference>
<evidence type="ECO:0000256" key="3">
    <source>
        <dbReference type="ARBA" id="ARBA00022448"/>
    </source>
</evidence>
<evidence type="ECO:0000256" key="5">
    <source>
        <dbReference type="ARBA" id="ARBA00022692"/>
    </source>
</evidence>
<dbReference type="GO" id="GO:0005886">
    <property type="term" value="C:plasma membrane"/>
    <property type="evidence" value="ECO:0007669"/>
    <property type="project" value="UniProtKB-SubCell"/>
</dbReference>
<feature type="transmembrane region" description="Helical" evidence="8">
    <location>
        <begin position="132"/>
        <end position="151"/>
    </location>
</feature>
<proteinExistence type="inferred from homology"/>
<dbReference type="EMBL" id="LTAY01000026">
    <property type="protein sequence ID" value="OPX49105.1"/>
    <property type="molecule type" value="Genomic_DNA"/>
</dbReference>
<evidence type="ECO:0000256" key="8">
    <source>
        <dbReference type="SAM" id="Phobius"/>
    </source>
</evidence>
<dbReference type="NCBIfam" id="TIGR01528">
    <property type="entry name" value="NMN_trans_PnuC"/>
    <property type="match status" value="1"/>
</dbReference>
<gene>
    <name evidence="9" type="primary">pnuC_3</name>
    <name evidence="9" type="ORF">CLTHE_08590</name>
</gene>
<dbReference type="GO" id="GO:0034257">
    <property type="term" value="F:nicotinamide riboside transmembrane transporter activity"/>
    <property type="evidence" value="ECO:0007669"/>
    <property type="project" value="InterPro"/>
</dbReference>
<dbReference type="Proteomes" id="UP000191448">
    <property type="component" value="Unassembled WGS sequence"/>
</dbReference>
<evidence type="ECO:0000256" key="6">
    <source>
        <dbReference type="ARBA" id="ARBA00022989"/>
    </source>
</evidence>
<dbReference type="PANTHER" id="PTHR36122">
    <property type="entry name" value="NICOTINAMIDE RIBOSIDE TRANSPORTER PNUC"/>
    <property type="match status" value="1"/>
</dbReference>
<keyword evidence="6 8" id="KW-1133">Transmembrane helix</keyword>
<feature type="transmembrane region" description="Helical" evidence="8">
    <location>
        <begin position="93"/>
        <end position="111"/>
    </location>
</feature>
<feature type="transmembrane region" description="Helical" evidence="8">
    <location>
        <begin position="171"/>
        <end position="190"/>
    </location>
</feature>
<comment type="caution">
    <text evidence="9">The sequence shown here is derived from an EMBL/GenBank/DDBJ whole genome shotgun (WGS) entry which is preliminary data.</text>
</comment>
<evidence type="ECO:0000256" key="2">
    <source>
        <dbReference type="ARBA" id="ARBA00006669"/>
    </source>
</evidence>
<dbReference type="InterPro" id="IPR006419">
    <property type="entry name" value="NMN_transpt_PnuC"/>
</dbReference>
<sequence>MKFFKAYTPFQKVFFVFFMIASIITFFVPAFISGGKLSDVLTIGGIVGLVATLSGVVTSVYQVRGNLIVYFWWIINTVAMLAISIMGCLYGQAVKTIILTLPLQIIGLVSWKRSLEKTKGDVVQVKRFKKGQWPKIIVALIVCWFLYMLFIKYLPYGVHYVFGVAIKKDPSLIMDSISGIITTFAFYLTSKRYVEQWIFWIFSNIGFVLFVKTLIMAPHFSIVYLSGSVMWAQYLVSSFYGYYNWKKLEREQNNN</sequence>
<feature type="transmembrane region" description="Helical" evidence="8">
    <location>
        <begin position="222"/>
        <end position="243"/>
    </location>
</feature>
<feature type="transmembrane region" description="Helical" evidence="8">
    <location>
        <begin position="68"/>
        <end position="87"/>
    </location>
</feature>
<feature type="transmembrane region" description="Helical" evidence="8">
    <location>
        <begin position="12"/>
        <end position="34"/>
    </location>
</feature>
<dbReference type="PANTHER" id="PTHR36122:SF2">
    <property type="entry name" value="NICOTINAMIDE RIBOSIDE TRANSPORTER PNUC"/>
    <property type="match status" value="1"/>
</dbReference>
<evidence type="ECO:0000256" key="7">
    <source>
        <dbReference type="ARBA" id="ARBA00023136"/>
    </source>
</evidence>
<evidence type="ECO:0000313" key="9">
    <source>
        <dbReference type="EMBL" id="OPX49105.1"/>
    </source>
</evidence>
<keyword evidence="3" id="KW-0813">Transport</keyword>
<dbReference type="AlphaFoldDB" id="A0A1V4SX26"/>
<protein>
    <submittedName>
        <fullName evidence="9">Nicotinamide riboside transporter PnuC</fullName>
    </submittedName>
</protein>
<reference evidence="9 10" key="1">
    <citation type="submission" date="2016-02" db="EMBL/GenBank/DDBJ databases">
        <title>Genome sequence of Clostridium thermobutyricum DSM 4928.</title>
        <authorList>
            <person name="Poehlein A."/>
            <person name="Daniel R."/>
        </authorList>
    </citation>
    <scope>NUCLEOTIDE SEQUENCE [LARGE SCALE GENOMIC DNA]</scope>
    <source>
        <strain evidence="9 10">DSM 4928</strain>
    </source>
</reference>
<accession>A0A1V4SX26</accession>
<evidence type="ECO:0000256" key="1">
    <source>
        <dbReference type="ARBA" id="ARBA00004651"/>
    </source>
</evidence>
<evidence type="ECO:0000256" key="4">
    <source>
        <dbReference type="ARBA" id="ARBA00022475"/>
    </source>
</evidence>
<name>A0A1V4SX26_9CLOT</name>
<comment type="subcellular location">
    <subcellularLocation>
        <location evidence="1">Cell membrane</location>
        <topology evidence="1">Multi-pass membrane protein</topology>
    </subcellularLocation>
</comment>
<feature type="transmembrane region" description="Helical" evidence="8">
    <location>
        <begin position="197"/>
        <end position="216"/>
    </location>
</feature>
<keyword evidence="5 8" id="KW-0812">Transmembrane</keyword>
<keyword evidence="4" id="KW-1003">Cell membrane</keyword>
<keyword evidence="7 8" id="KW-0472">Membrane</keyword>
<organism evidence="9 10">
    <name type="scientific">Clostridium thermobutyricum DSM 4928</name>
    <dbReference type="NCBI Taxonomy" id="1121339"/>
    <lineage>
        <taxon>Bacteria</taxon>
        <taxon>Bacillati</taxon>
        <taxon>Bacillota</taxon>
        <taxon>Clostridia</taxon>
        <taxon>Eubacteriales</taxon>
        <taxon>Clostridiaceae</taxon>
        <taxon>Clostridium</taxon>
    </lineage>
</organism>
<feature type="transmembrane region" description="Helical" evidence="8">
    <location>
        <begin position="40"/>
        <end position="61"/>
    </location>
</feature>
<evidence type="ECO:0000313" key="10">
    <source>
        <dbReference type="Proteomes" id="UP000191448"/>
    </source>
</evidence>